<comment type="caution">
    <text evidence="2">The sequence shown here is derived from an EMBL/GenBank/DDBJ whole genome shotgun (WGS) entry which is preliminary data.</text>
</comment>
<protein>
    <recommendedName>
        <fullName evidence="4">HdeA/HdeB family protein</fullName>
    </recommendedName>
</protein>
<dbReference type="EMBL" id="FNBW01000006">
    <property type="protein sequence ID" value="SDF77268.1"/>
    <property type="molecule type" value="Genomic_DNA"/>
</dbReference>
<proteinExistence type="predicted"/>
<sequence>MTFQIIRTAVFAALALAFVSTAASAAGNTNRGLAPATDAKTCGQLIKDTREMLNETEVTEETDKAVEAMIKEADAQCKASDFGTATDTVVQARALLTKE</sequence>
<name>A0A8G2EYT0_9PROT</name>
<evidence type="ECO:0008006" key="4">
    <source>
        <dbReference type="Google" id="ProtNLM"/>
    </source>
</evidence>
<organism evidence="2 3">
    <name type="scientific">Thalassobaculum litoreum DSM 18839</name>
    <dbReference type="NCBI Taxonomy" id="1123362"/>
    <lineage>
        <taxon>Bacteria</taxon>
        <taxon>Pseudomonadati</taxon>
        <taxon>Pseudomonadota</taxon>
        <taxon>Alphaproteobacteria</taxon>
        <taxon>Rhodospirillales</taxon>
        <taxon>Thalassobaculaceae</taxon>
        <taxon>Thalassobaculum</taxon>
    </lineage>
</organism>
<dbReference type="AlphaFoldDB" id="A0A8G2EYT0"/>
<evidence type="ECO:0000313" key="3">
    <source>
        <dbReference type="Proteomes" id="UP000198615"/>
    </source>
</evidence>
<dbReference type="RefSeq" id="WP_028796289.1">
    <property type="nucleotide sequence ID" value="NZ_FNBW01000006.1"/>
</dbReference>
<evidence type="ECO:0000313" key="2">
    <source>
        <dbReference type="EMBL" id="SDF77268.1"/>
    </source>
</evidence>
<evidence type="ECO:0000256" key="1">
    <source>
        <dbReference type="SAM" id="SignalP"/>
    </source>
</evidence>
<gene>
    <name evidence="2" type="ORF">SAMN05660686_02301</name>
</gene>
<feature type="signal peptide" evidence="1">
    <location>
        <begin position="1"/>
        <end position="25"/>
    </location>
</feature>
<keyword evidence="3" id="KW-1185">Reference proteome</keyword>
<feature type="chain" id="PRO_5034307616" description="HdeA/HdeB family protein" evidence="1">
    <location>
        <begin position="26"/>
        <end position="99"/>
    </location>
</feature>
<reference evidence="2 3" key="1">
    <citation type="submission" date="2016-10" db="EMBL/GenBank/DDBJ databases">
        <authorList>
            <person name="Varghese N."/>
            <person name="Submissions S."/>
        </authorList>
    </citation>
    <scope>NUCLEOTIDE SEQUENCE [LARGE SCALE GENOMIC DNA]</scope>
    <source>
        <strain evidence="2 3">DSM 18839</strain>
    </source>
</reference>
<keyword evidence="1" id="KW-0732">Signal</keyword>
<dbReference type="Proteomes" id="UP000198615">
    <property type="component" value="Unassembled WGS sequence"/>
</dbReference>
<accession>A0A8G2EYT0</accession>